<dbReference type="SUPFAM" id="SSF82866">
    <property type="entry name" value="Multidrug efflux transporter AcrB transmembrane domain"/>
    <property type="match status" value="2"/>
</dbReference>
<keyword evidence="4" id="KW-1003">Cell membrane</keyword>
<proteinExistence type="inferred from homology"/>
<dbReference type="NCBIfam" id="TIGR00914">
    <property type="entry name" value="2A0601"/>
    <property type="match status" value="1"/>
</dbReference>
<evidence type="ECO:0000256" key="7">
    <source>
        <dbReference type="ARBA" id="ARBA00023136"/>
    </source>
</evidence>
<evidence type="ECO:0000256" key="6">
    <source>
        <dbReference type="ARBA" id="ARBA00022989"/>
    </source>
</evidence>
<dbReference type="EMBL" id="SNVV01000023">
    <property type="protein sequence ID" value="TDN46937.1"/>
    <property type="molecule type" value="Genomic_DNA"/>
</dbReference>
<accession>A0A4R6DPS6</accession>
<evidence type="ECO:0000256" key="8">
    <source>
        <dbReference type="SAM" id="MobiDB-lite"/>
    </source>
</evidence>
<evidence type="ECO:0000256" key="3">
    <source>
        <dbReference type="ARBA" id="ARBA00022448"/>
    </source>
</evidence>
<dbReference type="GO" id="GO:0008324">
    <property type="term" value="F:monoatomic cation transmembrane transporter activity"/>
    <property type="evidence" value="ECO:0007669"/>
    <property type="project" value="InterPro"/>
</dbReference>
<dbReference type="Gene3D" id="3.30.2090.10">
    <property type="entry name" value="Multidrug efflux transporter AcrB TolC docking domain, DN and DC subdomains"/>
    <property type="match status" value="2"/>
</dbReference>
<keyword evidence="3" id="KW-0813">Transport</keyword>
<dbReference type="InterPro" id="IPR004763">
    <property type="entry name" value="CusA-like"/>
</dbReference>
<dbReference type="Gene3D" id="3.30.70.1320">
    <property type="entry name" value="Multidrug efflux transporter AcrB pore domain like"/>
    <property type="match status" value="1"/>
</dbReference>
<dbReference type="OrthoDB" id="9798415at2"/>
<feature type="transmembrane region" description="Helical" evidence="9">
    <location>
        <begin position="508"/>
        <end position="533"/>
    </location>
</feature>
<keyword evidence="11" id="KW-1185">Reference proteome</keyword>
<feature type="transmembrane region" description="Helical" evidence="9">
    <location>
        <begin position="892"/>
        <end position="909"/>
    </location>
</feature>
<keyword evidence="6 9" id="KW-1133">Transmembrane helix</keyword>
<comment type="similarity">
    <text evidence="2">Belongs to the resistance-nodulation-cell division (RND) (TC 2.A.6) family.</text>
</comment>
<dbReference type="InterPro" id="IPR001036">
    <property type="entry name" value="Acrflvin-R"/>
</dbReference>
<feature type="region of interest" description="Disordered" evidence="8">
    <location>
        <begin position="150"/>
        <end position="183"/>
    </location>
</feature>
<sequence>MFNWIVRYSLANRLLVLAIAALMLAYGAVTAWRTPVDVFPDLNKPLVTVLTEAGGMAPEEVEQLVTFPLETALGGMPGVSRVRSVSGVGLSIVYAEFDWGTDIYRNRQLVAERLALVREQLPVGITPMMGPVSSIMGEVMLIALPLERLPGDPAQTQPAPGRPKPAAVPAGDRTAAAPPAEGPYVSPMQAREYADFVLRPRLLSIAGVSQVIPIGGEVRTLRVEPDTARMAQFGVSLNQVEEALRGFAGNAGGGFIDLNRREYLIRHLGRSNRVEDLQGLAVAWKEGRPVLLEQVARVRFAPSLKRGDAGYNGLPAVIVSVQKQPAADTVQITGEIERALAELTQGRPAGLAAPRVLFRQANFIDASIGNVTEALRDGAIMVAIVLFAFLLSARTTLISLVAIPLSLAVTALVFHWLGQSINVMTLGGLAIAIGELVDDAVVDVENILRRLKQNRAAAQPLPLLEVVAKASVEVRSGIVYATTIVVLVFVPLFALPGIEGRLFSPLGIAYIVSILASMLVSMTVTPVLASYLLPKMKRLDHGDSPLVSRLKGWDAKLLSWSFPRAKALIAVAVVAVAAAAASVPFFPRAFLPAFNEGSLVLGMVLNPGTSLEEANRLGMLAETLIREVPEVTQVGRRTGRAELDEHAEGVHAAEIDVDLKPSGRDREAVMADIRQKLVVLPAQVAIGQPISHRLDHLLSGVRAQVAVKIFGDDIDTLRGLAEQMRQGLEKVPGLVDLTVEKQVLIPQITVRLDHRKAAQAGLSSGEAVRMLQALTDGSHGAEIVDGQRRYDLVLRLPDERRSPQDLARTLIDTPAGRLPVSAIATVEETDGPNQVGRENGRRRIVVYANTDGSDMSKVIAGVREVIARTPMPTGNFVTLEGQFQAQEQATRLIAGLSLVSLAMIFLVLYSRYKSAVLAGIIMANIPLALIGSVVAMWLAGVTLSVASMVGFITLAGIATRNGILKVSHYINLCRFEGETFGDAMIVRGSLERLTPVLMTALVAAFALVPLLLAADAPGKEILHPVAVVIFGGLISSTLLDTLLTPVVFRLFGEAATRRLVEGDGESAVGGAPQEAY</sequence>
<evidence type="ECO:0000256" key="1">
    <source>
        <dbReference type="ARBA" id="ARBA00004651"/>
    </source>
</evidence>
<dbReference type="PRINTS" id="PR00702">
    <property type="entry name" value="ACRIFLAVINRP"/>
</dbReference>
<comment type="subcellular location">
    <subcellularLocation>
        <location evidence="1">Cell membrane</location>
        <topology evidence="1">Multi-pass membrane protein</topology>
    </subcellularLocation>
</comment>
<name>A0A4R6DPS6_9RHOO</name>
<dbReference type="Proteomes" id="UP000295129">
    <property type="component" value="Unassembled WGS sequence"/>
</dbReference>
<dbReference type="SUPFAM" id="SSF82693">
    <property type="entry name" value="Multidrug efflux transporter AcrB pore domain, PN1, PN2, PC1 and PC2 subdomains"/>
    <property type="match status" value="2"/>
</dbReference>
<evidence type="ECO:0000313" key="10">
    <source>
        <dbReference type="EMBL" id="TDN46937.1"/>
    </source>
</evidence>
<dbReference type="InterPro" id="IPR027463">
    <property type="entry name" value="AcrB_DN_DC_subdom"/>
</dbReference>
<dbReference type="AlphaFoldDB" id="A0A4R6DPS6"/>
<feature type="transmembrane region" description="Helical" evidence="9">
    <location>
        <begin position="478"/>
        <end position="496"/>
    </location>
</feature>
<evidence type="ECO:0000313" key="11">
    <source>
        <dbReference type="Proteomes" id="UP000295129"/>
    </source>
</evidence>
<evidence type="ECO:0000256" key="2">
    <source>
        <dbReference type="ARBA" id="ARBA00010942"/>
    </source>
</evidence>
<keyword evidence="5 9" id="KW-0812">Transmembrane</keyword>
<dbReference type="SUPFAM" id="SSF82714">
    <property type="entry name" value="Multidrug efflux transporter AcrB TolC docking domain, DN and DC subdomains"/>
    <property type="match status" value="2"/>
</dbReference>
<dbReference type="GO" id="GO:0042910">
    <property type="term" value="F:xenobiotic transmembrane transporter activity"/>
    <property type="evidence" value="ECO:0007669"/>
    <property type="project" value="TreeGrafter"/>
</dbReference>
<dbReference type="PANTHER" id="PTHR32063">
    <property type="match status" value="1"/>
</dbReference>
<feature type="transmembrane region" description="Helical" evidence="9">
    <location>
        <begin position="1025"/>
        <end position="1048"/>
    </location>
</feature>
<dbReference type="Gene3D" id="3.30.70.1440">
    <property type="entry name" value="Multidrug efflux transporter AcrB pore domain"/>
    <property type="match status" value="1"/>
</dbReference>
<feature type="transmembrane region" description="Helical" evidence="9">
    <location>
        <begin position="945"/>
        <end position="964"/>
    </location>
</feature>
<feature type="transmembrane region" description="Helical" evidence="9">
    <location>
        <begin position="398"/>
        <end position="417"/>
    </location>
</feature>
<reference evidence="10 11" key="1">
    <citation type="submission" date="2019-03" db="EMBL/GenBank/DDBJ databases">
        <title>Genomic Encyclopedia of Type Strains, Phase IV (KMG-IV): sequencing the most valuable type-strain genomes for metagenomic binning, comparative biology and taxonomic classification.</title>
        <authorList>
            <person name="Goeker M."/>
        </authorList>
    </citation>
    <scope>NUCLEOTIDE SEQUENCE [LARGE SCALE GENOMIC DNA]</scope>
    <source>
        <strain evidence="10 11">DSM 12121</strain>
    </source>
</reference>
<evidence type="ECO:0000256" key="5">
    <source>
        <dbReference type="ARBA" id="ARBA00022692"/>
    </source>
</evidence>
<feature type="transmembrane region" description="Helical" evidence="9">
    <location>
        <begin position="916"/>
        <end position="939"/>
    </location>
</feature>
<dbReference type="GO" id="GO:0005886">
    <property type="term" value="C:plasma membrane"/>
    <property type="evidence" value="ECO:0007669"/>
    <property type="project" value="UniProtKB-SubCell"/>
</dbReference>
<comment type="caution">
    <text evidence="10">The sequence shown here is derived from an EMBL/GenBank/DDBJ whole genome shotgun (WGS) entry which is preliminary data.</text>
</comment>
<gene>
    <name evidence="10" type="ORF">C7389_12310</name>
</gene>
<dbReference type="Gene3D" id="3.30.70.1430">
    <property type="entry name" value="Multidrug efflux transporter AcrB pore domain"/>
    <property type="match status" value="2"/>
</dbReference>
<protein>
    <submittedName>
        <fullName evidence="10">HME family heavy-metal exporter</fullName>
    </submittedName>
</protein>
<feature type="transmembrane region" description="Helical" evidence="9">
    <location>
        <begin position="993"/>
        <end position="1013"/>
    </location>
</feature>
<dbReference type="Gene3D" id="1.20.1640.10">
    <property type="entry name" value="Multidrug efflux transporter AcrB transmembrane domain"/>
    <property type="match status" value="3"/>
</dbReference>
<dbReference type="RefSeq" id="WP_133594445.1">
    <property type="nucleotide sequence ID" value="NZ_SNVV01000023.1"/>
</dbReference>
<evidence type="ECO:0000256" key="9">
    <source>
        <dbReference type="SAM" id="Phobius"/>
    </source>
</evidence>
<feature type="transmembrane region" description="Helical" evidence="9">
    <location>
        <begin position="567"/>
        <end position="586"/>
    </location>
</feature>
<dbReference type="PANTHER" id="PTHR32063:SF4">
    <property type="entry name" value="SLR6043 PROTEIN"/>
    <property type="match status" value="1"/>
</dbReference>
<evidence type="ECO:0000256" key="4">
    <source>
        <dbReference type="ARBA" id="ARBA00022475"/>
    </source>
</evidence>
<dbReference type="Pfam" id="PF00873">
    <property type="entry name" value="ACR_tran"/>
    <property type="match status" value="1"/>
</dbReference>
<keyword evidence="7 9" id="KW-0472">Membrane</keyword>
<organism evidence="10 11">
    <name type="scientific">Azoarcus indigens</name>
    <dbReference type="NCBI Taxonomy" id="29545"/>
    <lineage>
        <taxon>Bacteria</taxon>
        <taxon>Pseudomonadati</taxon>
        <taxon>Pseudomonadota</taxon>
        <taxon>Betaproteobacteria</taxon>
        <taxon>Rhodocyclales</taxon>
        <taxon>Zoogloeaceae</taxon>
        <taxon>Azoarcus</taxon>
    </lineage>
</organism>